<dbReference type="InterPro" id="IPR006598">
    <property type="entry name" value="CAP10"/>
</dbReference>
<dbReference type="Pfam" id="PF05686">
    <property type="entry name" value="Glyco_transf_90"/>
    <property type="match status" value="1"/>
</dbReference>
<dbReference type="GO" id="GO:0016740">
    <property type="term" value="F:transferase activity"/>
    <property type="evidence" value="ECO:0007669"/>
    <property type="project" value="UniProtKB-KW"/>
</dbReference>
<comment type="similarity">
    <text evidence="1">Belongs to the glycosyltransferase 90 family.</text>
</comment>
<name>A0ABQ7HA27_DUNSA</name>
<comment type="caution">
    <text evidence="4">The sequence shown here is derived from an EMBL/GenBank/DDBJ whole genome shotgun (WGS) entry which is preliminary data.</text>
</comment>
<keyword evidence="2 4" id="KW-0808">Transferase</keyword>
<dbReference type="InterPro" id="IPR051091">
    <property type="entry name" value="O-Glucosyltr/Glycosyltrsf_90"/>
</dbReference>
<evidence type="ECO:0000313" key="5">
    <source>
        <dbReference type="Proteomes" id="UP000815325"/>
    </source>
</evidence>
<proteinExistence type="inferred from homology"/>
<evidence type="ECO:0000256" key="2">
    <source>
        <dbReference type="ARBA" id="ARBA00022679"/>
    </source>
</evidence>
<dbReference type="SMART" id="SM00672">
    <property type="entry name" value="CAP10"/>
    <property type="match status" value="1"/>
</dbReference>
<reference evidence="4" key="1">
    <citation type="submission" date="2017-08" db="EMBL/GenBank/DDBJ databases">
        <authorList>
            <person name="Polle J.E."/>
            <person name="Barry K."/>
            <person name="Cushman J."/>
            <person name="Schmutz J."/>
            <person name="Tran D."/>
            <person name="Hathwaick L.T."/>
            <person name="Yim W.C."/>
            <person name="Jenkins J."/>
            <person name="Mckie-Krisberg Z.M."/>
            <person name="Prochnik S."/>
            <person name="Lindquist E."/>
            <person name="Dockter R.B."/>
            <person name="Adam C."/>
            <person name="Molina H."/>
            <person name="Bunkerborg J."/>
            <person name="Jin E."/>
            <person name="Buchheim M."/>
            <person name="Magnuson J."/>
        </authorList>
    </citation>
    <scope>NUCLEOTIDE SEQUENCE</scope>
    <source>
        <strain evidence="4">CCAP 19/18</strain>
    </source>
</reference>
<accession>A0ABQ7HA27</accession>
<sequence>MPAISSLSQGTSLATKRPQLLFLLLPLTLFLLTSSWKAYALEEPPPLPSYCSKYAKAYLPSIWTDLLPWTRGITHEMIRASARRWTMESRYPGIAVAFRGGQVFLFKNANLQKTFKHHAKEAIIYLEIFQDLARRHGAGIPDIDVVLATNDIPAVNIANVPVAHNITYLPQFRYCRSYENPNILVPVWQLYEFHYSKRFLQYIDTNFTCPPWEQRAPKLYGRLGRFDRFVDPTSRRTYRHNIRVPRRWFTQWARDLKDPRIDVKDLPYVPIAEWRRNKYIMFVDGITFSSKLEKLMALGSVTMVEQSGYRSFYQMQLRPFEHYVPFWFERPQEALDALQWMMANDNEARQIAQNAQLFVKEMLNKQALRCYWLTLFREYAKLFKYRPADVQYDTWISVTDYLADFRVNKPNYTMEWFRFANKSGFEFDDPFGLPENV</sequence>
<evidence type="ECO:0000259" key="3">
    <source>
        <dbReference type="SMART" id="SM00672"/>
    </source>
</evidence>
<organism evidence="4 5">
    <name type="scientific">Dunaliella salina</name>
    <name type="common">Green alga</name>
    <name type="synonym">Protococcus salinus</name>
    <dbReference type="NCBI Taxonomy" id="3046"/>
    <lineage>
        <taxon>Eukaryota</taxon>
        <taxon>Viridiplantae</taxon>
        <taxon>Chlorophyta</taxon>
        <taxon>core chlorophytes</taxon>
        <taxon>Chlorophyceae</taxon>
        <taxon>CS clade</taxon>
        <taxon>Chlamydomonadales</taxon>
        <taxon>Dunaliellaceae</taxon>
        <taxon>Dunaliella</taxon>
    </lineage>
</organism>
<dbReference type="Proteomes" id="UP000815325">
    <property type="component" value="Unassembled WGS sequence"/>
</dbReference>
<dbReference type="PANTHER" id="PTHR12203">
    <property type="entry name" value="KDEL LYS-ASP-GLU-LEU CONTAINING - RELATED"/>
    <property type="match status" value="1"/>
</dbReference>
<keyword evidence="5" id="KW-1185">Reference proteome</keyword>
<feature type="domain" description="Glycosyl transferase CAP10" evidence="3">
    <location>
        <begin position="139"/>
        <end position="386"/>
    </location>
</feature>
<evidence type="ECO:0000313" key="4">
    <source>
        <dbReference type="EMBL" id="KAF5843704.1"/>
    </source>
</evidence>
<gene>
    <name evidence="4" type="ORF">DUNSADRAFT_10879</name>
</gene>
<evidence type="ECO:0000256" key="1">
    <source>
        <dbReference type="ARBA" id="ARBA00010118"/>
    </source>
</evidence>
<protein>
    <submittedName>
        <fullName evidence="4">Glycosyl transferase family 90-domain-containing protein</fullName>
    </submittedName>
</protein>
<dbReference type="EMBL" id="MU069439">
    <property type="protein sequence ID" value="KAF5843704.1"/>
    <property type="molecule type" value="Genomic_DNA"/>
</dbReference>
<dbReference type="PANTHER" id="PTHR12203:SF35">
    <property type="entry name" value="PROTEIN O-GLUCOSYLTRANSFERASE 1"/>
    <property type="match status" value="1"/>
</dbReference>